<dbReference type="WBParaSite" id="MBELARI_LOCUS17973">
    <property type="protein sequence ID" value="MBELARI_LOCUS17973"/>
    <property type="gene ID" value="MBELARI_LOCUS17973"/>
</dbReference>
<name>A0AAF3EV47_9BILA</name>
<keyword evidence="1" id="KW-1185">Reference proteome</keyword>
<sequence length="329" mass="38773">MRTEWNRFYVFTCKSHIYELTEAEPTMAFFGSYLHKLYLRDEEPICLSVKDCFSCDVLINVISYCTNEKNSSCEIAPFMINGTNITLSRCEKTFDSLMNLTSYECYYELSGQIIINLIDGVDYTRSSISFRAFKWMEDSVDFKLITMSRDDKVGNIRMKFDRFDYPIWLLLSVGEADWIKYLRKVRWDHHDKDCEYLLIEGSPPGKVKDLSRELAIFRDQDLFFPQFLLSRMYSLLIPPNCSPTIVMSSEPIEFGKRIPEQELCAGTALIITPYYHKETKDEIVLDFIMYNFYCYRFLINVIIEVIEVESGVVTVEFRDYFNKTRSNET</sequence>
<accession>A0AAF3EV47</accession>
<evidence type="ECO:0000313" key="2">
    <source>
        <dbReference type="WBParaSite" id="MBELARI_LOCUS17973"/>
    </source>
</evidence>
<dbReference type="AlphaFoldDB" id="A0AAF3EV47"/>
<reference evidence="2" key="1">
    <citation type="submission" date="2024-02" db="UniProtKB">
        <authorList>
            <consortium name="WormBaseParasite"/>
        </authorList>
    </citation>
    <scope>IDENTIFICATION</scope>
</reference>
<dbReference type="Proteomes" id="UP000887575">
    <property type="component" value="Unassembled WGS sequence"/>
</dbReference>
<proteinExistence type="predicted"/>
<evidence type="ECO:0000313" key="1">
    <source>
        <dbReference type="Proteomes" id="UP000887575"/>
    </source>
</evidence>
<protein>
    <submittedName>
        <fullName evidence="2">Uncharacterized protein</fullName>
    </submittedName>
</protein>
<organism evidence="1 2">
    <name type="scientific">Mesorhabditis belari</name>
    <dbReference type="NCBI Taxonomy" id="2138241"/>
    <lineage>
        <taxon>Eukaryota</taxon>
        <taxon>Metazoa</taxon>
        <taxon>Ecdysozoa</taxon>
        <taxon>Nematoda</taxon>
        <taxon>Chromadorea</taxon>
        <taxon>Rhabditida</taxon>
        <taxon>Rhabditina</taxon>
        <taxon>Rhabditomorpha</taxon>
        <taxon>Rhabditoidea</taxon>
        <taxon>Rhabditidae</taxon>
        <taxon>Mesorhabditinae</taxon>
        <taxon>Mesorhabditis</taxon>
    </lineage>
</organism>